<keyword evidence="2" id="KW-1185">Reference proteome</keyword>
<reference evidence="1" key="1">
    <citation type="submission" date="2021-02" db="EMBL/GenBank/DDBJ databases">
        <title>Natrosporangium hydrolyticum gen. nov., sp. nov, a haloalkaliphilic actinobacterium from a soda solonchak soil.</title>
        <authorList>
            <person name="Sorokin D.Y."/>
            <person name="Khijniak T.V."/>
            <person name="Zakharycheva A.P."/>
            <person name="Boueva O.V."/>
            <person name="Ariskina E.V."/>
            <person name="Hahnke R.L."/>
            <person name="Bunk B."/>
            <person name="Sproer C."/>
            <person name="Schumann P."/>
            <person name="Evtushenko L.I."/>
            <person name="Kublanov I.V."/>
        </authorList>
    </citation>
    <scope>NUCLEOTIDE SEQUENCE</scope>
    <source>
        <strain evidence="1">DSM 106523</strain>
    </source>
</reference>
<evidence type="ECO:0000313" key="1">
    <source>
        <dbReference type="EMBL" id="QSB16669.1"/>
    </source>
</evidence>
<sequence length="73" mass="6499">MVGAAIGSVFPGPGTAIGAVAGGIIGGAAGGWLGSEAEGALANAGIEGVTNAYNGAKGAVSGAASTVKGWLGG</sequence>
<name>A0A895YMH1_9ACTN</name>
<evidence type="ECO:0008006" key="3">
    <source>
        <dbReference type="Google" id="ProtNLM"/>
    </source>
</evidence>
<dbReference type="RefSeq" id="WP_239678895.1">
    <property type="nucleotide sequence ID" value="NZ_CP070499.1"/>
</dbReference>
<organism evidence="1 2">
    <name type="scientific">Natronosporangium hydrolyticum</name>
    <dbReference type="NCBI Taxonomy" id="2811111"/>
    <lineage>
        <taxon>Bacteria</taxon>
        <taxon>Bacillati</taxon>
        <taxon>Actinomycetota</taxon>
        <taxon>Actinomycetes</taxon>
        <taxon>Micromonosporales</taxon>
        <taxon>Micromonosporaceae</taxon>
        <taxon>Natronosporangium</taxon>
    </lineage>
</organism>
<accession>A0A895YMH1</accession>
<dbReference type="KEGG" id="nhy:JQS43_10520"/>
<proteinExistence type="predicted"/>
<evidence type="ECO:0000313" key="2">
    <source>
        <dbReference type="Proteomes" id="UP000662857"/>
    </source>
</evidence>
<gene>
    <name evidence="1" type="ORF">JQS43_10520</name>
</gene>
<dbReference type="EMBL" id="CP070499">
    <property type="protein sequence ID" value="QSB16669.1"/>
    <property type="molecule type" value="Genomic_DNA"/>
</dbReference>
<dbReference type="Proteomes" id="UP000662857">
    <property type="component" value="Chromosome"/>
</dbReference>
<dbReference type="AlphaFoldDB" id="A0A895YMH1"/>
<protein>
    <recommendedName>
        <fullName evidence="3">Glycine zipper domain-containing protein</fullName>
    </recommendedName>
</protein>